<organism evidence="8 9">
    <name type="scientific">Sus scrofa</name>
    <name type="common">Pig</name>
    <dbReference type="NCBI Taxonomy" id="9823"/>
    <lineage>
        <taxon>Eukaryota</taxon>
        <taxon>Metazoa</taxon>
        <taxon>Chordata</taxon>
        <taxon>Craniata</taxon>
        <taxon>Vertebrata</taxon>
        <taxon>Euteleostomi</taxon>
        <taxon>Mammalia</taxon>
        <taxon>Eutheria</taxon>
        <taxon>Laurasiatheria</taxon>
        <taxon>Artiodactyla</taxon>
        <taxon>Suina</taxon>
        <taxon>Suidae</taxon>
        <taxon>Sus</taxon>
    </lineage>
</organism>
<dbReference type="GO" id="GO:0006644">
    <property type="term" value="P:phospholipid metabolic process"/>
    <property type="evidence" value="ECO:0007669"/>
    <property type="project" value="InterPro"/>
</dbReference>
<dbReference type="Proteomes" id="UP000694571">
    <property type="component" value="Unplaced"/>
</dbReference>
<accession>A0A8D0ZI64</accession>
<dbReference type="PANTHER" id="PTHR10165:SF79">
    <property type="entry name" value="PHOSPHOLIPID PHOSPHATASE 3"/>
    <property type="match status" value="1"/>
</dbReference>
<dbReference type="GO" id="GO:0016020">
    <property type="term" value="C:membrane"/>
    <property type="evidence" value="ECO:0007669"/>
    <property type="project" value="UniProtKB-SubCell"/>
</dbReference>
<dbReference type="Ensembl" id="ENSSSCT00035046511.1">
    <property type="protein sequence ID" value="ENSSSCP00035018592.1"/>
    <property type="gene ID" value="ENSSSCG00035035105.1"/>
</dbReference>
<evidence type="ECO:0000256" key="2">
    <source>
        <dbReference type="ARBA" id="ARBA00008816"/>
    </source>
</evidence>
<name>A0A8D0ZI64_PIG</name>
<dbReference type="InterPro" id="IPR036938">
    <property type="entry name" value="PAP2/HPO_sf"/>
</dbReference>
<protein>
    <recommendedName>
        <fullName evidence="7">Phosphatidic acid phosphatase type 2/haloperoxidase domain-containing protein</fullName>
    </recommendedName>
</protein>
<keyword evidence="4 6" id="KW-1133">Transmembrane helix</keyword>
<evidence type="ECO:0000256" key="1">
    <source>
        <dbReference type="ARBA" id="ARBA00004141"/>
    </source>
</evidence>
<evidence type="ECO:0000256" key="6">
    <source>
        <dbReference type="SAM" id="Phobius"/>
    </source>
</evidence>
<evidence type="ECO:0000256" key="5">
    <source>
        <dbReference type="ARBA" id="ARBA00023136"/>
    </source>
</evidence>
<dbReference type="InterPro" id="IPR043216">
    <property type="entry name" value="PAP-like"/>
</dbReference>
<keyword evidence="5 6" id="KW-0472">Membrane</keyword>
<dbReference type="Pfam" id="PF01569">
    <property type="entry name" value="PAP2"/>
    <property type="match status" value="1"/>
</dbReference>
<dbReference type="Ensembl" id="ENSSSCT00050026441.1">
    <property type="protein sequence ID" value="ENSSSCP00050010945.1"/>
    <property type="gene ID" value="ENSSSCG00050019598.1"/>
</dbReference>
<dbReference type="Proteomes" id="UP000694720">
    <property type="component" value="Unplaced"/>
</dbReference>
<proteinExistence type="inferred from homology"/>
<reference evidence="8" key="1">
    <citation type="submission" date="2025-05" db="UniProtKB">
        <authorList>
            <consortium name="Ensembl"/>
        </authorList>
    </citation>
    <scope>IDENTIFICATION</scope>
</reference>
<sequence length="151" mass="17201">MPLNILHSLTVDDGSQYRLTSLWVAFQIITGEFYRIYYLKEKSRSTIQNPYVAALYKQVGCFLFGCAISQSFTDIAKVSIGRLRPHFLSVCNPDFSQINCSEGYIQNYKCRGEDSKVQEARKSFFSGHASFSMYTMLYLMVSTLPLIPMGV</sequence>
<feature type="transmembrane region" description="Helical" evidence="6">
    <location>
        <begin position="20"/>
        <end position="38"/>
    </location>
</feature>
<evidence type="ECO:0000256" key="4">
    <source>
        <dbReference type="ARBA" id="ARBA00022989"/>
    </source>
</evidence>
<keyword evidence="3 6" id="KW-0812">Transmembrane</keyword>
<dbReference type="SMART" id="SM00014">
    <property type="entry name" value="acidPPc"/>
    <property type="match status" value="1"/>
</dbReference>
<evidence type="ECO:0000259" key="7">
    <source>
        <dbReference type="SMART" id="SM00014"/>
    </source>
</evidence>
<feature type="domain" description="Phosphatidic acid phosphatase type 2/haloperoxidase" evidence="7">
    <location>
        <begin position="59"/>
        <end position="149"/>
    </location>
</feature>
<comment type="similarity">
    <text evidence="2">Belongs to the PA-phosphatase related phosphoesterase family.</text>
</comment>
<comment type="subcellular location">
    <subcellularLocation>
        <location evidence="1">Membrane</location>
        <topology evidence="1">Multi-pass membrane protein</topology>
    </subcellularLocation>
</comment>
<evidence type="ECO:0000256" key="3">
    <source>
        <dbReference type="ARBA" id="ARBA00022692"/>
    </source>
</evidence>
<dbReference type="Gene3D" id="1.20.144.10">
    <property type="entry name" value="Phosphatidic acid phosphatase type 2/haloperoxidase"/>
    <property type="match status" value="1"/>
</dbReference>
<dbReference type="InterPro" id="IPR000326">
    <property type="entry name" value="PAP2/HPO"/>
</dbReference>
<dbReference type="AlphaFoldDB" id="A0A8D0ZI64"/>
<feature type="transmembrane region" description="Helical" evidence="6">
    <location>
        <begin position="131"/>
        <end position="150"/>
    </location>
</feature>
<dbReference type="SUPFAM" id="SSF48317">
    <property type="entry name" value="Acid phosphatase/Vanadium-dependent haloperoxidase"/>
    <property type="match status" value="1"/>
</dbReference>
<evidence type="ECO:0000313" key="8">
    <source>
        <dbReference type="Ensembl" id="ENSSSCP00035018592.1"/>
    </source>
</evidence>
<evidence type="ECO:0000313" key="9">
    <source>
        <dbReference type="Proteomes" id="UP000694720"/>
    </source>
</evidence>
<dbReference type="PANTHER" id="PTHR10165">
    <property type="entry name" value="LIPID PHOSPHATE PHOSPHATASE"/>
    <property type="match status" value="1"/>
</dbReference>